<evidence type="ECO:0008006" key="4">
    <source>
        <dbReference type="Google" id="ProtNLM"/>
    </source>
</evidence>
<gene>
    <name evidence="2" type="ORF">TorRG33x02_301620</name>
</gene>
<comment type="caution">
    <text evidence="2">The sequence shown here is derived from an EMBL/GenBank/DDBJ whole genome shotgun (WGS) entry which is preliminary data.</text>
</comment>
<feature type="compositionally biased region" description="Basic residues" evidence="1">
    <location>
        <begin position="61"/>
        <end position="74"/>
    </location>
</feature>
<sequence>MLKPLKIKRQLGRPKPKRNRCKDPAEKQVAPKRPMKGNFTCSTCKGIGHNARSCTNEPAPKKPKSKLGRPKKTKDKNEVATSTIPEEYAKRIGYIIAIDI</sequence>
<dbReference type="AlphaFoldDB" id="A0A2P5C130"/>
<name>A0A2P5C130_TREOI</name>
<dbReference type="InParanoid" id="A0A2P5C130"/>
<organism evidence="2 3">
    <name type="scientific">Trema orientale</name>
    <name type="common">Charcoal tree</name>
    <name type="synonym">Celtis orientalis</name>
    <dbReference type="NCBI Taxonomy" id="63057"/>
    <lineage>
        <taxon>Eukaryota</taxon>
        <taxon>Viridiplantae</taxon>
        <taxon>Streptophyta</taxon>
        <taxon>Embryophyta</taxon>
        <taxon>Tracheophyta</taxon>
        <taxon>Spermatophyta</taxon>
        <taxon>Magnoliopsida</taxon>
        <taxon>eudicotyledons</taxon>
        <taxon>Gunneridae</taxon>
        <taxon>Pentapetalae</taxon>
        <taxon>rosids</taxon>
        <taxon>fabids</taxon>
        <taxon>Rosales</taxon>
        <taxon>Cannabaceae</taxon>
        <taxon>Trema</taxon>
    </lineage>
</organism>
<evidence type="ECO:0000256" key="1">
    <source>
        <dbReference type="SAM" id="MobiDB-lite"/>
    </source>
</evidence>
<protein>
    <recommendedName>
        <fullName evidence="4">Zinc finger, CCHC-type</fullName>
    </recommendedName>
</protein>
<keyword evidence="3" id="KW-1185">Reference proteome</keyword>
<proteinExistence type="predicted"/>
<dbReference type="EMBL" id="JXTC01000428">
    <property type="protein sequence ID" value="PON54731.1"/>
    <property type="molecule type" value="Genomic_DNA"/>
</dbReference>
<feature type="region of interest" description="Disordered" evidence="1">
    <location>
        <begin position="1"/>
        <end position="80"/>
    </location>
</feature>
<feature type="compositionally biased region" description="Basic residues" evidence="1">
    <location>
        <begin position="1"/>
        <end position="20"/>
    </location>
</feature>
<accession>A0A2P5C130</accession>
<reference evidence="3" key="1">
    <citation type="submission" date="2016-06" db="EMBL/GenBank/DDBJ databases">
        <title>Parallel loss of symbiosis genes in relatives of nitrogen-fixing non-legume Parasponia.</title>
        <authorList>
            <person name="Van Velzen R."/>
            <person name="Holmer R."/>
            <person name="Bu F."/>
            <person name="Rutten L."/>
            <person name="Van Zeijl A."/>
            <person name="Liu W."/>
            <person name="Santuari L."/>
            <person name="Cao Q."/>
            <person name="Sharma T."/>
            <person name="Shen D."/>
            <person name="Roswanjaya Y."/>
            <person name="Wardhani T."/>
            <person name="Kalhor M.S."/>
            <person name="Jansen J."/>
            <person name="Van den Hoogen J."/>
            <person name="Gungor B."/>
            <person name="Hartog M."/>
            <person name="Hontelez J."/>
            <person name="Verver J."/>
            <person name="Yang W.-C."/>
            <person name="Schijlen E."/>
            <person name="Repin R."/>
            <person name="Schilthuizen M."/>
            <person name="Schranz E."/>
            <person name="Heidstra R."/>
            <person name="Miyata K."/>
            <person name="Fedorova E."/>
            <person name="Kohlen W."/>
            <person name="Bisseling T."/>
            <person name="Smit S."/>
            <person name="Geurts R."/>
        </authorList>
    </citation>
    <scope>NUCLEOTIDE SEQUENCE [LARGE SCALE GENOMIC DNA]</scope>
    <source>
        <strain evidence="3">cv. RG33-2</strain>
    </source>
</reference>
<dbReference type="Proteomes" id="UP000237000">
    <property type="component" value="Unassembled WGS sequence"/>
</dbReference>
<evidence type="ECO:0000313" key="2">
    <source>
        <dbReference type="EMBL" id="PON54731.1"/>
    </source>
</evidence>
<evidence type="ECO:0000313" key="3">
    <source>
        <dbReference type="Proteomes" id="UP000237000"/>
    </source>
</evidence>